<dbReference type="PROSITE" id="PS00333">
    <property type="entry name" value="DNA_LIGASE_A2"/>
    <property type="match status" value="1"/>
</dbReference>
<feature type="compositionally biased region" description="Pro residues" evidence="4">
    <location>
        <begin position="1"/>
        <end position="10"/>
    </location>
</feature>
<dbReference type="InterPro" id="IPR012340">
    <property type="entry name" value="NA-bd_OB-fold"/>
</dbReference>
<name>A0A4V2S3A1_9ACTN</name>
<evidence type="ECO:0000313" key="6">
    <source>
        <dbReference type="EMBL" id="TCO43580.1"/>
    </source>
</evidence>
<dbReference type="InterPro" id="IPR012310">
    <property type="entry name" value="DNA_ligase_ATP-dep_cent"/>
</dbReference>
<dbReference type="Pfam" id="PF01068">
    <property type="entry name" value="DNA_ligase_A_M"/>
    <property type="match status" value="1"/>
</dbReference>
<evidence type="ECO:0000313" key="7">
    <source>
        <dbReference type="Proteomes" id="UP000295573"/>
    </source>
</evidence>
<dbReference type="SUPFAM" id="SSF56091">
    <property type="entry name" value="DNA ligase/mRNA capping enzyme, catalytic domain"/>
    <property type="match status" value="1"/>
</dbReference>
<feature type="region of interest" description="Disordered" evidence="4">
    <location>
        <begin position="1"/>
        <end position="21"/>
    </location>
</feature>
<comment type="similarity">
    <text evidence="1">Belongs to the ATP-dependent DNA ligase family.</text>
</comment>
<dbReference type="GO" id="GO:0006310">
    <property type="term" value="P:DNA recombination"/>
    <property type="evidence" value="ECO:0007669"/>
    <property type="project" value="InterPro"/>
</dbReference>
<gene>
    <name evidence="6" type="ORF">EV646_112157</name>
</gene>
<dbReference type="PANTHER" id="PTHR45674:SF4">
    <property type="entry name" value="DNA LIGASE 1"/>
    <property type="match status" value="1"/>
</dbReference>
<dbReference type="GO" id="GO:0006281">
    <property type="term" value="P:DNA repair"/>
    <property type="evidence" value="ECO:0007669"/>
    <property type="project" value="InterPro"/>
</dbReference>
<evidence type="ECO:0000256" key="2">
    <source>
        <dbReference type="ARBA" id="ARBA00022598"/>
    </source>
</evidence>
<keyword evidence="2 6" id="KW-0436">Ligase</keyword>
<keyword evidence="7" id="KW-1185">Reference proteome</keyword>
<dbReference type="GO" id="GO:0003910">
    <property type="term" value="F:DNA ligase (ATP) activity"/>
    <property type="evidence" value="ECO:0007669"/>
    <property type="project" value="UniProtKB-EC"/>
</dbReference>
<dbReference type="InterPro" id="IPR044119">
    <property type="entry name" value="Adenylation_LigC-like"/>
</dbReference>
<dbReference type="AlphaFoldDB" id="A0A4V2S3A1"/>
<protein>
    <submittedName>
        <fullName evidence="6">ATP-dependent DNA ligase</fullName>
    </submittedName>
</protein>
<evidence type="ECO:0000256" key="4">
    <source>
        <dbReference type="SAM" id="MobiDB-lite"/>
    </source>
</evidence>
<feature type="domain" description="ATP-dependent DNA ligase family profile" evidence="5">
    <location>
        <begin position="137"/>
        <end position="257"/>
    </location>
</feature>
<evidence type="ECO:0000256" key="1">
    <source>
        <dbReference type="ARBA" id="ARBA00007572"/>
    </source>
</evidence>
<dbReference type="InterPro" id="IPR016059">
    <property type="entry name" value="DNA_ligase_ATP-dep_CS"/>
</dbReference>
<dbReference type="CDD" id="cd07905">
    <property type="entry name" value="Adenylation_DNA_ligase_LigC"/>
    <property type="match status" value="1"/>
</dbReference>
<dbReference type="Gene3D" id="2.40.50.140">
    <property type="entry name" value="Nucleic acid-binding proteins"/>
    <property type="match status" value="1"/>
</dbReference>
<comment type="catalytic activity">
    <reaction evidence="3">
        <text>ATP + (deoxyribonucleotide)n-3'-hydroxyl + 5'-phospho-(deoxyribonucleotide)m = (deoxyribonucleotide)n+m + AMP + diphosphate.</text>
        <dbReference type="EC" id="6.5.1.1"/>
    </reaction>
</comment>
<comment type="caution">
    <text evidence="6">The sequence shown here is derived from an EMBL/GenBank/DDBJ whole genome shotgun (WGS) entry which is preliminary data.</text>
</comment>
<dbReference type="InterPro" id="IPR050191">
    <property type="entry name" value="ATP-dep_DNA_ligase"/>
</dbReference>
<dbReference type="Proteomes" id="UP000295573">
    <property type="component" value="Unassembled WGS sequence"/>
</dbReference>
<dbReference type="PROSITE" id="PS50160">
    <property type="entry name" value="DNA_LIGASE_A3"/>
    <property type="match status" value="1"/>
</dbReference>
<sequence length="345" mass="38199">MTPNRRPPGPADHGPGLPPDLAGPVELELAKAVEQLPGRNGLTGGSRYELKYDGYRCAVVRRSGIVRLWSRNGTDLTDKFPDVHGALDAQLERDCVLDGELVVWNGERLDFGALQQRMINGAATIRRQLAPKRPASYVAFDLLAIDQVDIRMMRLSDRQRRLSSLARTWRPPLQLSPVTDDPAEAREWLDAFSYSGVEGLVVKGAGTRYQPGRRDWVKVKQRDTIEVIVGAVTGSIDRPEVVVCGRYRGSDLEIVGRTVPLHPAQADELAAVLEPAGDRHPWPDEISAGYWGRGAKKVQIVKVRPFVVAEVAADAAMQGDHYRHPLRFHRVRGDLAPNDVDRLPA</sequence>
<proteinExistence type="inferred from homology"/>
<dbReference type="PANTHER" id="PTHR45674">
    <property type="entry name" value="DNA LIGASE 1/3 FAMILY MEMBER"/>
    <property type="match status" value="1"/>
</dbReference>
<evidence type="ECO:0000256" key="3">
    <source>
        <dbReference type="ARBA" id="ARBA00034003"/>
    </source>
</evidence>
<organism evidence="6 7">
    <name type="scientific">Kribbella antiqua</name>
    <dbReference type="NCBI Taxonomy" id="2512217"/>
    <lineage>
        <taxon>Bacteria</taxon>
        <taxon>Bacillati</taxon>
        <taxon>Actinomycetota</taxon>
        <taxon>Actinomycetes</taxon>
        <taxon>Propionibacteriales</taxon>
        <taxon>Kribbellaceae</taxon>
        <taxon>Kribbella</taxon>
    </lineage>
</organism>
<dbReference type="GO" id="GO:0005524">
    <property type="term" value="F:ATP binding"/>
    <property type="evidence" value="ECO:0007669"/>
    <property type="project" value="InterPro"/>
</dbReference>
<reference evidence="6 7" key="1">
    <citation type="journal article" date="2015" name="Stand. Genomic Sci.">
        <title>Genomic Encyclopedia of Bacterial and Archaeal Type Strains, Phase III: the genomes of soil and plant-associated and newly described type strains.</title>
        <authorList>
            <person name="Whitman W.B."/>
            <person name="Woyke T."/>
            <person name="Klenk H.P."/>
            <person name="Zhou Y."/>
            <person name="Lilburn T.G."/>
            <person name="Beck B.J."/>
            <person name="De Vos P."/>
            <person name="Vandamme P."/>
            <person name="Eisen J.A."/>
            <person name="Garrity G."/>
            <person name="Hugenholtz P."/>
            <person name="Kyrpides N.C."/>
        </authorList>
    </citation>
    <scope>NUCLEOTIDE SEQUENCE [LARGE SCALE GENOMIC DNA]</scope>
    <source>
        <strain evidence="6 7">VKM Ac-2541</strain>
    </source>
</reference>
<accession>A0A4V2S3A1</accession>
<dbReference type="EMBL" id="SLWR01000012">
    <property type="protein sequence ID" value="TCO43580.1"/>
    <property type="molecule type" value="Genomic_DNA"/>
</dbReference>
<evidence type="ECO:0000259" key="5">
    <source>
        <dbReference type="PROSITE" id="PS50160"/>
    </source>
</evidence>
<dbReference type="OrthoDB" id="9770771at2"/>
<dbReference type="RefSeq" id="WP_132154877.1">
    <property type="nucleotide sequence ID" value="NZ_SLWR01000012.1"/>
</dbReference>
<dbReference type="Gene3D" id="3.30.470.30">
    <property type="entry name" value="DNA ligase/mRNA capping enzyme"/>
    <property type="match status" value="1"/>
</dbReference>